<dbReference type="EMBL" id="KB320946">
    <property type="protein sequence ID" value="ELW53561.1"/>
    <property type="molecule type" value="Genomic_DNA"/>
</dbReference>
<organism evidence="1 2">
    <name type="scientific">Tupaia chinensis</name>
    <name type="common">Chinese tree shrew</name>
    <name type="synonym">Tupaia belangeri chinensis</name>
    <dbReference type="NCBI Taxonomy" id="246437"/>
    <lineage>
        <taxon>Eukaryota</taxon>
        <taxon>Metazoa</taxon>
        <taxon>Chordata</taxon>
        <taxon>Craniata</taxon>
        <taxon>Vertebrata</taxon>
        <taxon>Euteleostomi</taxon>
        <taxon>Mammalia</taxon>
        <taxon>Eutheria</taxon>
        <taxon>Euarchontoglires</taxon>
        <taxon>Scandentia</taxon>
        <taxon>Tupaiidae</taxon>
        <taxon>Tupaia</taxon>
    </lineage>
</organism>
<proteinExistence type="predicted"/>
<sequence length="248" mass="27715">MGLVRPCSASISATVPELAVSLSSASPPPSLPQPPPALQIVISPWRKQCARLSSPTGRFSSQVCVDDTRREGILREPVLPFHTLFCLRLEREGNSVGALSHTRERKVKTVVQIRFKMLKKQLTQSQSPPPSVFLAAQRKSYEDRSLRNSLHCRRKRSFLSSHVQSGQIDSHEIEAQRKRHDCGFVAAMKRAGATGAAFLLRLVGVAQNPGKALLLSQHVQVRVLERGPQQCIKARQRNAQERRRRHKS</sequence>
<evidence type="ECO:0000313" key="1">
    <source>
        <dbReference type="EMBL" id="ELW53561.1"/>
    </source>
</evidence>
<evidence type="ECO:0000313" key="2">
    <source>
        <dbReference type="Proteomes" id="UP000011518"/>
    </source>
</evidence>
<dbReference type="InParanoid" id="L9JSS6"/>
<dbReference type="AlphaFoldDB" id="L9JSS6"/>
<gene>
    <name evidence="1" type="ORF">TREES_T100004527</name>
</gene>
<reference evidence="2" key="1">
    <citation type="submission" date="2012-07" db="EMBL/GenBank/DDBJ databases">
        <title>Genome of the Chinese tree shrew, a rising model animal genetically related to primates.</title>
        <authorList>
            <person name="Zhang G."/>
            <person name="Fan Y."/>
            <person name="Yao Y."/>
            <person name="Huang Z."/>
        </authorList>
    </citation>
    <scope>NUCLEOTIDE SEQUENCE [LARGE SCALE GENOMIC DNA]</scope>
</reference>
<keyword evidence="2" id="KW-1185">Reference proteome</keyword>
<accession>L9JSS6</accession>
<reference evidence="2" key="2">
    <citation type="journal article" date="2013" name="Nat. Commun.">
        <title>Genome of the Chinese tree shrew.</title>
        <authorList>
            <person name="Fan Y."/>
            <person name="Huang Z.Y."/>
            <person name="Cao C.C."/>
            <person name="Chen C.S."/>
            <person name="Chen Y.X."/>
            <person name="Fan D.D."/>
            <person name="He J."/>
            <person name="Hou H.L."/>
            <person name="Hu L."/>
            <person name="Hu X.T."/>
            <person name="Jiang X.T."/>
            <person name="Lai R."/>
            <person name="Lang Y.S."/>
            <person name="Liang B."/>
            <person name="Liao S.G."/>
            <person name="Mu D."/>
            <person name="Ma Y.Y."/>
            <person name="Niu Y.Y."/>
            <person name="Sun X.Q."/>
            <person name="Xia J.Q."/>
            <person name="Xiao J."/>
            <person name="Xiong Z.Q."/>
            <person name="Xu L."/>
            <person name="Yang L."/>
            <person name="Zhang Y."/>
            <person name="Zhao W."/>
            <person name="Zhao X.D."/>
            <person name="Zheng Y.T."/>
            <person name="Zhou J.M."/>
            <person name="Zhu Y.B."/>
            <person name="Zhang G.J."/>
            <person name="Wang J."/>
            <person name="Yao Y.G."/>
        </authorList>
    </citation>
    <scope>NUCLEOTIDE SEQUENCE [LARGE SCALE GENOMIC DNA]</scope>
</reference>
<dbReference type="Proteomes" id="UP000011518">
    <property type="component" value="Unassembled WGS sequence"/>
</dbReference>
<name>L9JSS6_TUPCH</name>
<protein>
    <submittedName>
        <fullName evidence="1">Uncharacterized protein</fullName>
    </submittedName>
</protein>